<dbReference type="Gene3D" id="3.80.10.10">
    <property type="entry name" value="Ribonuclease Inhibitor"/>
    <property type="match status" value="1"/>
</dbReference>
<keyword evidence="3" id="KW-0677">Repeat</keyword>
<keyword evidence="5" id="KW-0812">Transmembrane</keyword>
<dbReference type="InterPro" id="IPR003599">
    <property type="entry name" value="Ig_sub"/>
</dbReference>
<keyword evidence="1" id="KW-0433">Leucine-rich repeat</keyword>
<evidence type="ECO:0000313" key="7">
    <source>
        <dbReference type="EMBL" id="KAG9463685.1"/>
    </source>
</evidence>
<feature type="transmembrane region" description="Helical" evidence="5">
    <location>
        <begin position="438"/>
        <end position="464"/>
    </location>
</feature>
<evidence type="ECO:0000313" key="8">
    <source>
        <dbReference type="Proteomes" id="UP000770717"/>
    </source>
</evidence>
<keyword evidence="4" id="KW-1015">Disulfide bond</keyword>
<dbReference type="InterPro" id="IPR007110">
    <property type="entry name" value="Ig-like_dom"/>
</dbReference>
<proteinExistence type="predicted"/>
<dbReference type="PANTHER" id="PTHR45842:SF22">
    <property type="entry name" value="INSULIN-LIKE GROWTH FACTOR-BINDING PROTEIN COMPLEX ACID LABILE SUBUNIT ISOFORM X1"/>
    <property type="match status" value="1"/>
</dbReference>
<dbReference type="InterPro" id="IPR032675">
    <property type="entry name" value="LRR_dom_sf"/>
</dbReference>
<dbReference type="PANTHER" id="PTHR45842">
    <property type="entry name" value="SYNAPTIC ADHESION-LIKE MOLECULE SALM"/>
    <property type="match status" value="1"/>
</dbReference>
<dbReference type="SUPFAM" id="SSF48726">
    <property type="entry name" value="Immunoglobulin"/>
    <property type="match status" value="1"/>
</dbReference>
<gene>
    <name evidence="7" type="ORF">GDO78_021285</name>
</gene>
<name>A0A8J6BHI5_ELECQ</name>
<dbReference type="InterPro" id="IPR003591">
    <property type="entry name" value="Leu-rich_rpt_typical-subtyp"/>
</dbReference>
<dbReference type="SUPFAM" id="SSF52058">
    <property type="entry name" value="L domain-like"/>
    <property type="match status" value="1"/>
</dbReference>
<dbReference type="SMART" id="SM00408">
    <property type="entry name" value="IGc2"/>
    <property type="match status" value="1"/>
</dbReference>
<dbReference type="SMART" id="SM00369">
    <property type="entry name" value="LRR_TYP"/>
    <property type="match status" value="7"/>
</dbReference>
<evidence type="ECO:0000256" key="3">
    <source>
        <dbReference type="ARBA" id="ARBA00022737"/>
    </source>
</evidence>
<dbReference type="EMBL" id="WNTK01006184">
    <property type="protein sequence ID" value="KAG9463685.1"/>
    <property type="molecule type" value="Genomic_DNA"/>
</dbReference>
<feature type="domain" description="Ig-like" evidence="6">
    <location>
        <begin position="281"/>
        <end position="420"/>
    </location>
</feature>
<keyword evidence="2" id="KW-0732">Signal</keyword>
<evidence type="ECO:0000256" key="1">
    <source>
        <dbReference type="ARBA" id="ARBA00022614"/>
    </source>
</evidence>
<dbReference type="InterPro" id="IPR036179">
    <property type="entry name" value="Ig-like_dom_sf"/>
</dbReference>
<evidence type="ECO:0000256" key="5">
    <source>
        <dbReference type="SAM" id="Phobius"/>
    </source>
</evidence>
<sequence length="500" mass="55332">MPDLMWLDVRANQLVILLDQTFRGLKELKHLEVSDNPLLFISPGAFLGMPLLQRLGLEKTKLSMVPTHAFTTLPRLSELRLGGVTSTVLYDLSFSGMPLLRILDMDHWSALKNLGPSSLSGLNLSSLSLTHCNLTSVPKEALASQVHLRRLDLSHNPIDILQERCFSSLRSLEELRLSGGRLHSIPSGSFHGLDYLRLLDLSHNPLRWVAEDALPPPGSLETLLLSGTNFSCDCRLCWLLHQKIHFGGSPPVCASPAVLQGMIIPDHSEMLCPELFSCQPPKIVEQGPRELKVKEGDRLTISCQSHGVPEPSIHWVLPQMPWTVDTKSTELEAVGSGITELPQYISTSAAEMTRPQTRKWRGINMPLMKKAVENIAERISVFPGGYLQLFPVQVKDAGAYLCLASNFVGNDSVWIHLEVTPFNASNLLPPPSTVHTHLLAVITAGGILPFISSVTLCFIFIFLWSRGRGNIKHTANIDYIPRTSRGTSSSEDNKFTMKLI</sequence>
<organism evidence="7 8">
    <name type="scientific">Eleutherodactylus coqui</name>
    <name type="common">Puerto Rican coqui</name>
    <dbReference type="NCBI Taxonomy" id="57060"/>
    <lineage>
        <taxon>Eukaryota</taxon>
        <taxon>Metazoa</taxon>
        <taxon>Chordata</taxon>
        <taxon>Craniata</taxon>
        <taxon>Vertebrata</taxon>
        <taxon>Euteleostomi</taxon>
        <taxon>Amphibia</taxon>
        <taxon>Batrachia</taxon>
        <taxon>Anura</taxon>
        <taxon>Neobatrachia</taxon>
        <taxon>Hyloidea</taxon>
        <taxon>Eleutherodactylidae</taxon>
        <taxon>Eleutherodactylinae</taxon>
        <taxon>Eleutherodactylus</taxon>
        <taxon>Eleutherodactylus</taxon>
    </lineage>
</organism>
<dbReference type="Pfam" id="PF13855">
    <property type="entry name" value="LRR_8"/>
    <property type="match status" value="2"/>
</dbReference>
<dbReference type="AlphaFoldDB" id="A0A8J6BHI5"/>
<dbReference type="OrthoDB" id="1055097at2759"/>
<evidence type="ECO:0000256" key="4">
    <source>
        <dbReference type="ARBA" id="ARBA00023157"/>
    </source>
</evidence>
<reference evidence="7" key="1">
    <citation type="thesis" date="2020" institute="ProQuest LLC" country="789 East Eisenhower Parkway, Ann Arbor, MI, USA">
        <title>Comparative Genomics and Chromosome Evolution.</title>
        <authorList>
            <person name="Mudd A.B."/>
        </authorList>
    </citation>
    <scope>NUCLEOTIDE SEQUENCE</scope>
    <source>
        <strain evidence="7">HN-11 Male</strain>
        <tissue evidence="7">Kidney and liver</tissue>
    </source>
</reference>
<evidence type="ECO:0000256" key="2">
    <source>
        <dbReference type="ARBA" id="ARBA00022729"/>
    </source>
</evidence>
<evidence type="ECO:0000259" key="6">
    <source>
        <dbReference type="PROSITE" id="PS50835"/>
    </source>
</evidence>
<dbReference type="Proteomes" id="UP000770717">
    <property type="component" value="Unassembled WGS sequence"/>
</dbReference>
<keyword evidence="5" id="KW-0472">Membrane</keyword>
<dbReference type="InterPro" id="IPR013783">
    <property type="entry name" value="Ig-like_fold"/>
</dbReference>
<accession>A0A8J6BHI5</accession>
<dbReference type="Gene3D" id="2.60.40.10">
    <property type="entry name" value="Immunoglobulins"/>
    <property type="match status" value="1"/>
</dbReference>
<comment type="caution">
    <text evidence="7">The sequence shown here is derived from an EMBL/GenBank/DDBJ whole genome shotgun (WGS) entry which is preliminary data.</text>
</comment>
<keyword evidence="8" id="KW-1185">Reference proteome</keyword>
<keyword evidence="5" id="KW-1133">Transmembrane helix</keyword>
<protein>
    <recommendedName>
        <fullName evidence="6">Ig-like domain-containing protein</fullName>
    </recommendedName>
</protein>
<dbReference type="InterPro" id="IPR001611">
    <property type="entry name" value="Leu-rich_rpt"/>
</dbReference>
<dbReference type="InterPro" id="IPR050467">
    <property type="entry name" value="LRFN"/>
</dbReference>
<dbReference type="Pfam" id="PF13927">
    <property type="entry name" value="Ig_3"/>
    <property type="match status" value="1"/>
</dbReference>
<dbReference type="InterPro" id="IPR003598">
    <property type="entry name" value="Ig_sub2"/>
</dbReference>
<dbReference type="SMART" id="SM00409">
    <property type="entry name" value="IG"/>
    <property type="match status" value="1"/>
</dbReference>
<dbReference type="PROSITE" id="PS50835">
    <property type="entry name" value="IG_LIKE"/>
    <property type="match status" value="1"/>
</dbReference>